<proteinExistence type="predicted"/>
<dbReference type="AlphaFoldDB" id="A0A0H3BHA8"/>
<gene>
    <name evidence="1" type="ordered locus">TPASS_0010</name>
</gene>
<accession>A0A0H3BHA8</accession>
<dbReference type="KEGG" id="tpp:TPASS_0010"/>
<name>A0A0H3BHA8_TREPS</name>
<sequence>MGGKKSHFLGRRIEGTGRGVVPFVRKLSEVVKKITADGKKC</sequence>
<organism evidence="1 2">
    <name type="scientific">Treponema pallidum subsp. pallidum (strain SS14)</name>
    <dbReference type="NCBI Taxonomy" id="455434"/>
    <lineage>
        <taxon>Bacteria</taxon>
        <taxon>Pseudomonadati</taxon>
        <taxon>Spirochaetota</taxon>
        <taxon>Spirochaetia</taxon>
        <taxon>Spirochaetales</taxon>
        <taxon>Treponemataceae</taxon>
        <taxon>Treponema</taxon>
    </lineage>
</organism>
<evidence type="ECO:0000313" key="1">
    <source>
        <dbReference type="EMBL" id="ACD70437.1"/>
    </source>
</evidence>
<dbReference type="EMBL" id="CP000805">
    <property type="protein sequence ID" value="ACD70437.1"/>
    <property type="molecule type" value="Genomic_DNA"/>
</dbReference>
<evidence type="ECO:0000313" key="2">
    <source>
        <dbReference type="Proteomes" id="UP000001202"/>
    </source>
</evidence>
<dbReference type="Proteomes" id="UP000001202">
    <property type="component" value="Chromosome"/>
</dbReference>
<reference evidence="1 2" key="1">
    <citation type="journal article" date="2008" name="BMC Microbiol.">
        <title>Complete genome sequence of Treponema pallidum ssp. pallidum strain SS14 determined with oligonucleotide arrays.</title>
        <authorList>
            <person name="Matejkova P."/>
            <person name="Strouhal M."/>
            <person name="Smajs D."/>
            <person name="Norris S.J."/>
            <person name="Palzkill T."/>
            <person name="Petrosino J.F."/>
            <person name="Sodergren E."/>
            <person name="Norton J.E."/>
            <person name="Singh J."/>
            <person name="Richmond T.A."/>
            <person name="Molla M.N."/>
            <person name="Albert T.J."/>
            <person name="Weinstock G.M."/>
        </authorList>
    </citation>
    <scope>NUCLEOTIDE SEQUENCE [LARGE SCALE GENOMIC DNA]</scope>
    <source>
        <strain evidence="1 2">SS14</strain>
    </source>
</reference>
<dbReference type="SMR" id="A0A0H3BHA8"/>
<protein>
    <submittedName>
        <fullName evidence="1">Uncharacterized protein</fullName>
    </submittedName>
</protein>